<keyword evidence="3" id="KW-1185">Reference proteome</keyword>
<evidence type="ECO:0000313" key="2">
    <source>
        <dbReference type="EMBL" id="KAH8079428.1"/>
    </source>
</evidence>
<proteinExistence type="predicted"/>
<feature type="region of interest" description="Disordered" evidence="1">
    <location>
        <begin position="569"/>
        <end position="589"/>
    </location>
</feature>
<protein>
    <submittedName>
        <fullName evidence="2">Uncharacterized protein</fullName>
    </submittedName>
</protein>
<dbReference type="OrthoDB" id="3158032at2759"/>
<gene>
    <name evidence="2" type="ORF">BXZ70DRAFT_1012622</name>
</gene>
<dbReference type="Proteomes" id="UP000813824">
    <property type="component" value="Unassembled WGS sequence"/>
</dbReference>
<name>A0A8K0XK70_9AGAR</name>
<reference evidence="2" key="1">
    <citation type="journal article" date="2021" name="New Phytol.">
        <title>Evolutionary innovations through gain and loss of genes in the ectomycorrhizal Boletales.</title>
        <authorList>
            <person name="Wu G."/>
            <person name="Miyauchi S."/>
            <person name="Morin E."/>
            <person name="Kuo A."/>
            <person name="Drula E."/>
            <person name="Varga T."/>
            <person name="Kohler A."/>
            <person name="Feng B."/>
            <person name="Cao Y."/>
            <person name="Lipzen A."/>
            <person name="Daum C."/>
            <person name="Hundley H."/>
            <person name="Pangilinan J."/>
            <person name="Johnson J."/>
            <person name="Barry K."/>
            <person name="LaButti K."/>
            <person name="Ng V."/>
            <person name="Ahrendt S."/>
            <person name="Min B."/>
            <person name="Choi I.G."/>
            <person name="Park H."/>
            <person name="Plett J.M."/>
            <person name="Magnuson J."/>
            <person name="Spatafora J.W."/>
            <person name="Nagy L.G."/>
            <person name="Henrissat B."/>
            <person name="Grigoriev I.V."/>
            <person name="Yang Z.L."/>
            <person name="Xu J."/>
            <person name="Martin F.M."/>
        </authorList>
    </citation>
    <scope>NUCLEOTIDE SEQUENCE</scope>
    <source>
        <strain evidence="2">KKN 215</strain>
    </source>
</reference>
<dbReference type="AlphaFoldDB" id="A0A8K0XK70"/>
<accession>A0A8K0XK70</accession>
<comment type="caution">
    <text evidence="2">The sequence shown here is derived from an EMBL/GenBank/DDBJ whole genome shotgun (WGS) entry which is preliminary data.</text>
</comment>
<evidence type="ECO:0000313" key="3">
    <source>
        <dbReference type="Proteomes" id="UP000813824"/>
    </source>
</evidence>
<organism evidence="2 3">
    <name type="scientific">Cristinia sonorae</name>
    <dbReference type="NCBI Taxonomy" id="1940300"/>
    <lineage>
        <taxon>Eukaryota</taxon>
        <taxon>Fungi</taxon>
        <taxon>Dikarya</taxon>
        <taxon>Basidiomycota</taxon>
        <taxon>Agaricomycotina</taxon>
        <taxon>Agaricomycetes</taxon>
        <taxon>Agaricomycetidae</taxon>
        <taxon>Agaricales</taxon>
        <taxon>Pleurotineae</taxon>
        <taxon>Stephanosporaceae</taxon>
        <taxon>Cristinia</taxon>
    </lineage>
</organism>
<dbReference type="EMBL" id="JAEVFJ010000056">
    <property type="protein sequence ID" value="KAH8079428.1"/>
    <property type="molecule type" value="Genomic_DNA"/>
</dbReference>
<evidence type="ECO:0000256" key="1">
    <source>
        <dbReference type="SAM" id="MobiDB-lite"/>
    </source>
</evidence>
<sequence length="696" mass="78507">MSNNGSGQSRQSADPQTSCIVEAFASLRAKCRELSAARKQVKTQPDEPRRNSRNVALARITPAQRAFALQPMFPAGWGLPHGVDYFRSIPGFYSSTRAICNAFKGVVRVANSGWPEARVSRQTQRVPPLFELCVKKIAMCIGGCDEEDMEDVVGKMEREEKELGDLLAVYESIPPHYRREIMTAHAVNHILDTCPHHPSLLTALWETALTERLLRETEKILHALLVATFDPTYQCHEVQFFTLFDKSCRSRSKLDPLVSYRSYSNILVSAIEESTTDPTILWSLDCVQGVGQTIRREDFEAYAHFCVGIARAFSQSPRAEEVRPHLASATVSMITCFLGAGTMSPEHLSSHHHAASEFVCQLHALGYTVRSGSVTNDIIVESIICLALYCVSLSTPDLGQDMTDALFDVLRNTVPLTETYFYLVQFALPMGAVKVPELWITHDVLEWGKVLRKNRLFAHEAALYVASLERIDELLAQRPLYIRPPQAQLIAKLEEMRAQIVYRAKKTERFYFSEEKDSVGMDATKWRWEETAESWVRRLPVQVVDSDEDIDYPTASAFDPFIELYTNNTGTPYPSRMTTPTQPDESSHTIPQEFDAQTLSTLLSALQHLVDQPHPTFILLALPSSKSDGPPMDKCCGNDGLTDEERDRRWEHSKRAWWAMQQAEIESLGWESQFVACDFANARGCSILRVLTSQWS</sequence>